<keyword evidence="3" id="KW-0274">FAD</keyword>
<comment type="similarity">
    <text evidence="1">Belongs to the oxygen-dependent FAD-linked oxidoreductase family.</text>
</comment>
<dbReference type="Pfam" id="PF01565">
    <property type="entry name" value="FAD_binding_4"/>
    <property type="match status" value="1"/>
</dbReference>
<dbReference type="PROSITE" id="PS51387">
    <property type="entry name" value="FAD_PCMH"/>
    <property type="match status" value="1"/>
</dbReference>
<evidence type="ECO:0000313" key="8">
    <source>
        <dbReference type="Proteomes" id="UP001611450"/>
    </source>
</evidence>
<keyword evidence="4" id="KW-0560">Oxidoreductase</keyword>
<accession>A0ABW7WGG1</accession>
<evidence type="ECO:0000313" key="7">
    <source>
        <dbReference type="EMBL" id="MFI2322063.1"/>
    </source>
</evidence>
<dbReference type="SUPFAM" id="SSF55103">
    <property type="entry name" value="FAD-linked oxidases, C-terminal domain"/>
    <property type="match status" value="1"/>
</dbReference>
<dbReference type="Proteomes" id="UP001611450">
    <property type="component" value="Unassembled WGS sequence"/>
</dbReference>
<dbReference type="InterPro" id="IPR016164">
    <property type="entry name" value="FAD-linked_Oxase-like_C"/>
</dbReference>
<sequence length="430" mass="47054">MPAAFPSALLGSGRQVTLRGAGHSCDGQTVTENELLVTFAPETADRQVRELGDGLVEVPAGMSWHGLERYLNRHGRAFPVLPDYLHLSVGGTLSVGGAGVDSVRYGMQVDHVERIQLIDGTGTSRWCSRTEHPELFRFALGGLGTAGLIERAVLRTRAYHRYTHVHRKPHATLTELVEHTEHVAQRDDVDLYCAYLPQGMPFSITGWNDGNLERCADANCRIVSDLPFSGKYDTARTAAPPPDHVRLWTDYVIPAGRLAPMLAAVAAQRRQAPLNRLTMSYILILRRPPDAPRFAFTPVGDAPVSIGLGLYTSVHRDPAVTATTRRVFRDLLELCCDLGGRPYLYGVNDLDDSLAERLYGTDLNRLAQIRSSYRLEHVNSHLPLVTAARHHRPDSPTEGDPATPAFPVDAAATPVARAAGADRTGRSAAW</sequence>
<evidence type="ECO:0000256" key="1">
    <source>
        <dbReference type="ARBA" id="ARBA00005466"/>
    </source>
</evidence>
<gene>
    <name evidence="7" type="ORF">ACH47G_16360</name>
</gene>
<dbReference type="SUPFAM" id="SSF56176">
    <property type="entry name" value="FAD-binding/transporter-associated domain-like"/>
    <property type="match status" value="1"/>
</dbReference>
<dbReference type="PANTHER" id="PTHR13878:SF53">
    <property type="entry name" value="CYTOKININ DEHYDROGENASE 6"/>
    <property type="match status" value="1"/>
</dbReference>
<dbReference type="PANTHER" id="PTHR13878">
    <property type="entry name" value="GULONOLACTONE OXIDASE"/>
    <property type="match status" value="1"/>
</dbReference>
<evidence type="ECO:0000256" key="2">
    <source>
        <dbReference type="ARBA" id="ARBA00022630"/>
    </source>
</evidence>
<evidence type="ECO:0000256" key="5">
    <source>
        <dbReference type="SAM" id="MobiDB-lite"/>
    </source>
</evidence>
<dbReference type="InterPro" id="IPR016166">
    <property type="entry name" value="FAD-bd_PCMH"/>
</dbReference>
<evidence type="ECO:0000256" key="3">
    <source>
        <dbReference type="ARBA" id="ARBA00022827"/>
    </source>
</evidence>
<evidence type="ECO:0000259" key="6">
    <source>
        <dbReference type="PROSITE" id="PS51387"/>
    </source>
</evidence>
<name>A0ABW7WGG1_9NOCA</name>
<evidence type="ECO:0000256" key="4">
    <source>
        <dbReference type="ARBA" id="ARBA00023002"/>
    </source>
</evidence>
<dbReference type="EMBL" id="JBIRXV010000003">
    <property type="protein sequence ID" value="MFI2322063.1"/>
    <property type="molecule type" value="Genomic_DNA"/>
</dbReference>
<feature type="domain" description="FAD-binding PCMH-type" evidence="6">
    <location>
        <begin position="1"/>
        <end position="159"/>
    </location>
</feature>
<keyword evidence="2" id="KW-0285">Flavoprotein</keyword>
<proteinExistence type="inferred from homology"/>
<organism evidence="7 8">
    <name type="scientific">Nocardia beijingensis</name>
    <dbReference type="NCBI Taxonomy" id="95162"/>
    <lineage>
        <taxon>Bacteria</taxon>
        <taxon>Bacillati</taxon>
        <taxon>Actinomycetota</taxon>
        <taxon>Actinomycetes</taxon>
        <taxon>Mycobacteriales</taxon>
        <taxon>Nocardiaceae</taxon>
        <taxon>Nocardia</taxon>
    </lineage>
</organism>
<reference evidence="7 8" key="1">
    <citation type="submission" date="2024-10" db="EMBL/GenBank/DDBJ databases">
        <title>The Natural Products Discovery Center: Release of the First 8490 Sequenced Strains for Exploring Actinobacteria Biosynthetic Diversity.</title>
        <authorList>
            <person name="Kalkreuter E."/>
            <person name="Kautsar S.A."/>
            <person name="Yang D."/>
            <person name="Bader C.D."/>
            <person name="Teijaro C.N."/>
            <person name="Fluegel L."/>
            <person name="Davis C.M."/>
            <person name="Simpson J.R."/>
            <person name="Lauterbach L."/>
            <person name="Steele A.D."/>
            <person name="Gui C."/>
            <person name="Meng S."/>
            <person name="Li G."/>
            <person name="Viehrig K."/>
            <person name="Ye F."/>
            <person name="Su P."/>
            <person name="Kiefer A.F."/>
            <person name="Nichols A."/>
            <person name="Cepeda A.J."/>
            <person name="Yan W."/>
            <person name="Fan B."/>
            <person name="Jiang Y."/>
            <person name="Adhikari A."/>
            <person name="Zheng C.-J."/>
            <person name="Schuster L."/>
            <person name="Cowan T.M."/>
            <person name="Smanski M.J."/>
            <person name="Chevrette M.G."/>
            <person name="De Carvalho L.P.S."/>
            <person name="Shen B."/>
        </authorList>
    </citation>
    <scope>NUCLEOTIDE SEQUENCE [LARGE SCALE GENOMIC DNA]</scope>
    <source>
        <strain evidence="7 8">NPDC019626</strain>
    </source>
</reference>
<dbReference type="InterPro" id="IPR006094">
    <property type="entry name" value="Oxid_FAD_bind_N"/>
</dbReference>
<dbReference type="InterPro" id="IPR036318">
    <property type="entry name" value="FAD-bd_PCMH-like_sf"/>
</dbReference>
<dbReference type="InterPro" id="IPR016169">
    <property type="entry name" value="FAD-bd_PCMH_sub2"/>
</dbReference>
<dbReference type="RefSeq" id="WP_396953532.1">
    <property type="nucleotide sequence ID" value="NZ_JBIRXV010000003.1"/>
</dbReference>
<comment type="caution">
    <text evidence="7">The sequence shown here is derived from an EMBL/GenBank/DDBJ whole genome shotgun (WGS) entry which is preliminary data.</text>
</comment>
<feature type="region of interest" description="Disordered" evidence="5">
    <location>
        <begin position="387"/>
        <end position="407"/>
    </location>
</feature>
<dbReference type="Gene3D" id="3.30.465.10">
    <property type="match status" value="1"/>
</dbReference>
<keyword evidence="8" id="KW-1185">Reference proteome</keyword>
<protein>
    <submittedName>
        <fullName evidence="7">FAD-binding protein</fullName>
    </submittedName>
</protein>
<dbReference type="InterPro" id="IPR050432">
    <property type="entry name" value="FAD-linked_Oxidoreductases_BP"/>
</dbReference>